<evidence type="ECO:0000313" key="1">
    <source>
        <dbReference type="EMBL" id="BBH19975.1"/>
    </source>
</evidence>
<name>A0A3G9IV62_9BACL</name>
<accession>A0A3G9IV62</accession>
<dbReference type="AlphaFoldDB" id="A0A3G9IV62"/>
<evidence type="ECO:0000313" key="2">
    <source>
        <dbReference type="Proteomes" id="UP000275368"/>
    </source>
</evidence>
<sequence>MRYSRQVTPNHTNTLWVRIKYRHSGSDQINASIISLGSVRKEEIIAAAAGRSTIIKVGVMPCAWLCPVCEL</sequence>
<proteinExistence type="predicted"/>
<dbReference type="Proteomes" id="UP000275368">
    <property type="component" value="Chromosome"/>
</dbReference>
<keyword evidence="2" id="KW-1185">Reference proteome</keyword>
<gene>
    <name evidence="1" type="ORF">Back11_13200</name>
</gene>
<dbReference type="KEGG" id="pbk:Back11_13200"/>
<protein>
    <submittedName>
        <fullName evidence="1">Uncharacterized protein</fullName>
    </submittedName>
</protein>
<organism evidence="1 2">
    <name type="scientific">Paenibacillus baekrokdamisoli</name>
    <dbReference type="NCBI Taxonomy" id="1712516"/>
    <lineage>
        <taxon>Bacteria</taxon>
        <taxon>Bacillati</taxon>
        <taxon>Bacillota</taxon>
        <taxon>Bacilli</taxon>
        <taxon>Bacillales</taxon>
        <taxon>Paenibacillaceae</taxon>
        <taxon>Paenibacillus</taxon>
    </lineage>
</organism>
<reference evidence="1 2" key="1">
    <citation type="submission" date="2018-11" db="EMBL/GenBank/DDBJ databases">
        <title>Complete genome sequence of Paenibacillus baekrokdamisoli strain KCTC 33723.</title>
        <authorList>
            <person name="Kang S.W."/>
            <person name="Lee K.C."/>
            <person name="Kim K.K."/>
            <person name="Kim J.S."/>
            <person name="Kim D.S."/>
            <person name="Ko S.H."/>
            <person name="Yang S.H."/>
            <person name="Lee J.S."/>
        </authorList>
    </citation>
    <scope>NUCLEOTIDE SEQUENCE [LARGE SCALE GENOMIC DNA]</scope>
    <source>
        <strain evidence="1 2">KCTC 33723</strain>
    </source>
</reference>
<dbReference type="EMBL" id="AP019308">
    <property type="protein sequence ID" value="BBH19975.1"/>
    <property type="molecule type" value="Genomic_DNA"/>
</dbReference>